<feature type="region of interest" description="Disordered" evidence="1">
    <location>
        <begin position="25"/>
        <end position="71"/>
    </location>
</feature>
<organism evidence="2 3">
    <name type="scientific">Hymenochirus boettgeri</name>
    <name type="common">Congo dwarf clawed frog</name>
    <dbReference type="NCBI Taxonomy" id="247094"/>
    <lineage>
        <taxon>Eukaryota</taxon>
        <taxon>Metazoa</taxon>
        <taxon>Chordata</taxon>
        <taxon>Craniata</taxon>
        <taxon>Vertebrata</taxon>
        <taxon>Euteleostomi</taxon>
        <taxon>Amphibia</taxon>
        <taxon>Batrachia</taxon>
        <taxon>Anura</taxon>
        <taxon>Pipoidea</taxon>
        <taxon>Pipidae</taxon>
        <taxon>Pipinae</taxon>
        <taxon>Hymenochirus</taxon>
    </lineage>
</organism>
<feature type="compositionally biased region" description="Acidic residues" evidence="1">
    <location>
        <begin position="44"/>
        <end position="57"/>
    </location>
</feature>
<name>A0A8T2IAE9_9PIPI</name>
<accession>A0A8T2IAE9</accession>
<dbReference type="Proteomes" id="UP000812440">
    <property type="component" value="Unassembled WGS sequence"/>
</dbReference>
<gene>
    <name evidence="2" type="ORF">GDO86_019853</name>
</gene>
<evidence type="ECO:0000313" key="3">
    <source>
        <dbReference type="Proteomes" id="UP000812440"/>
    </source>
</evidence>
<proteinExistence type="predicted"/>
<evidence type="ECO:0000256" key="1">
    <source>
        <dbReference type="SAM" id="MobiDB-lite"/>
    </source>
</evidence>
<sequence length="71" mass="7897">MPEVPAYPGSVCVSRKCLRVPEVSAEVSGSGERSENAMLRQDSNDETEDVSLFDAEDDGSRAQKKKKLRYF</sequence>
<evidence type="ECO:0000313" key="2">
    <source>
        <dbReference type="EMBL" id="KAG8429559.1"/>
    </source>
</evidence>
<dbReference type="EMBL" id="JAACNH010005492">
    <property type="protein sequence ID" value="KAG8429559.1"/>
    <property type="molecule type" value="Genomic_DNA"/>
</dbReference>
<keyword evidence="3" id="KW-1185">Reference proteome</keyword>
<protein>
    <submittedName>
        <fullName evidence="2">Uncharacterized protein</fullName>
    </submittedName>
</protein>
<feature type="compositionally biased region" description="Basic residues" evidence="1">
    <location>
        <begin position="62"/>
        <end position="71"/>
    </location>
</feature>
<dbReference type="AlphaFoldDB" id="A0A8T2IAE9"/>
<reference evidence="2" key="1">
    <citation type="thesis" date="2020" institute="ProQuest LLC" country="789 East Eisenhower Parkway, Ann Arbor, MI, USA">
        <title>Comparative Genomics and Chromosome Evolution.</title>
        <authorList>
            <person name="Mudd A.B."/>
        </authorList>
    </citation>
    <scope>NUCLEOTIDE SEQUENCE</scope>
    <source>
        <strain evidence="2">Female2</strain>
        <tissue evidence="2">Blood</tissue>
    </source>
</reference>
<comment type="caution">
    <text evidence="2">The sequence shown here is derived from an EMBL/GenBank/DDBJ whole genome shotgun (WGS) entry which is preliminary data.</text>
</comment>